<dbReference type="Pfam" id="PF11951">
    <property type="entry name" value="Fungal_trans_2"/>
    <property type="match status" value="1"/>
</dbReference>
<dbReference type="PROSITE" id="PS50048">
    <property type="entry name" value="ZN2_CY6_FUNGAL_2"/>
    <property type="match status" value="1"/>
</dbReference>
<dbReference type="GO" id="GO:0004435">
    <property type="term" value="F:phosphatidylinositol-4,5-bisphosphate phospholipase C activity"/>
    <property type="evidence" value="ECO:0007669"/>
    <property type="project" value="InterPro"/>
</dbReference>
<dbReference type="SMART" id="SM00066">
    <property type="entry name" value="GAL4"/>
    <property type="match status" value="1"/>
</dbReference>
<dbReference type="InterPro" id="IPR021858">
    <property type="entry name" value="Fun_TF"/>
</dbReference>
<dbReference type="GO" id="GO:0008270">
    <property type="term" value="F:zinc ion binding"/>
    <property type="evidence" value="ECO:0007669"/>
    <property type="project" value="InterPro"/>
</dbReference>
<evidence type="ECO:0000313" key="8">
    <source>
        <dbReference type="EMBL" id="KOS36728.1"/>
    </source>
</evidence>
<comment type="caution">
    <text evidence="8">The sequence shown here is derived from an EMBL/GenBank/DDBJ whole genome shotgun (WGS) entry which is preliminary data.</text>
</comment>
<dbReference type="InterPro" id="IPR001711">
    <property type="entry name" value="PLipase_C_Pinositol-sp_Y"/>
</dbReference>
<dbReference type="Pfam" id="PF00172">
    <property type="entry name" value="Zn_clus"/>
    <property type="match status" value="1"/>
</dbReference>
<dbReference type="GO" id="GO:0000981">
    <property type="term" value="F:DNA-binding transcription factor activity, RNA polymerase II-specific"/>
    <property type="evidence" value="ECO:0007669"/>
    <property type="project" value="InterPro"/>
</dbReference>
<dbReference type="SUPFAM" id="SSF57701">
    <property type="entry name" value="Zn2/Cys6 DNA-binding domain"/>
    <property type="match status" value="1"/>
</dbReference>
<dbReference type="InterPro" id="IPR036864">
    <property type="entry name" value="Zn2-C6_fun-type_DNA-bd_sf"/>
</dbReference>
<reference evidence="8 9" key="1">
    <citation type="submission" date="2015-08" db="EMBL/GenBank/DDBJ databases">
        <title>Genome sequencing of Penicillium nordicum.</title>
        <authorList>
            <person name="Nguyen H.D."/>
            <person name="Seifert K.A."/>
        </authorList>
    </citation>
    <scope>NUCLEOTIDE SEQUENCE [LARGE SCALE GENOMIC DNA]</scope>
    <source>
        <strain evidence="8 9">DAOMC 185683</strain>
    </source>
</reference>
<evidence type="ECO:0000256" key="3">
    <source>
        <dbReference type="ARBA" id="ARBA00023125"/>
    </source>
</evidence>
<evidence type="ECO:0008006" key="10">
    <source>
        <dbReference type="Google" id="ProtNLM"/>
    </source>
</evidence>
<dbReference type="STRING" id="229535.A0A0M8NQL6"/>
<evidence type="ECO:0000313" key="9">
    <source>
        <dbReference type="Proteomes" id="UP000037696"/>
    </source>
</evidence>
<keyword evidence="9" id="KW-1185">Reference proteome</keyword>
<dbReference type="EMBL" id="LHQQ01000399">
    <property type="protein sequence ID" value="KOS36728.1"/>
    <property type="molecule type" value="Genomic_DNA"/>
</dbReference>
<name>A0A0M8NQL6_9EURO</name>
<evidence type="ECO:0000259" key="7">
    <source>
        <dbReference type="PROSITE" id="PS50048"/>
    </source>
</evidence>
<keyword evidence="2" id="KW-0805">Transcription regulation</keyword>
<sequence length="484" mass="54811">MGPKYCVRFINSAPKPSDVLVAATSGTVRADSPPRHTSGQNRQVIRSRFGCEECRNRRVKCDEKFPVCLRCQRRGTFCHPKARPVGWRTEIPWLANPGLNPWKTRPNARLLQFWMEVTSNILTMSPDHNPLSFPLIPLLAESPSLLHAVQSVSAGYDVFFQQSSLDLCLRERGLALELLRKDLQEHTAGSPISPASVLSIFVLGISAPWIETSPHTYGQEHLVAGRIALKELLNNEKTRLDSITTFLLGWYLHWDMACSLVASVDGLLPLDPPELSLAFQYIHSSFHPIVGFSAGLFYVLSRLGHYCRQVYEHSQQRDEVLEIAFYQQLISWQPMCQEQDHVCMNDSFKYHGLITLGRVCGPVGMTSINKTKAPELIFKVQAEAQLREYTLKCLDAIFGVPLESACINYQAIPLLTAGSELTASDMATRERVIELFKALFSRNRLQVNIWAIELLEEIWVLRDLGIAMSWMELQTQKQWVLQFG</sequence>
<organism evidence="8 9">
    <name type="scientific">Penicillium nordicum</name>
    <dbReference type="NCBI Taxonomy" id="229535"/>
    <lineage>
        <taxon>Eukaryota</taxon>
        <taxon>Fungi</taxon>
        <taxon>Dikarya</taxon>
        <taxon>Ascomycota</taxon>
        <taxon>Pezizomycotina</taxon>
        <taxon>Eurotiomycetes</taxon>
        <taxon>Eurotiomycetidae</taxon>
        <taxon>Eurotiales</taxon>
        <taxon>Aspergillaceae</taxon>
        <taxon>Penicillium</taxon>
    </lineage>
</organism>
<keyword evidence="3" id="KW-0238">DNA-binding</keyword>
<feature type="domain" description="PI-PLC Y-box" evidence="6">
    <location>
        <begin position="365"/>
        <end position="443"/>
    </location>
</feature>
<evidence type="ECO:0000256" key="1">
    <source>
        <dbReference type="ARBA" id="ARBA00004123"/>
    </source>
</evidence>
<keyword evidence="4" id="KW-0804">Transcription</keyword>
<dbReference type="Gene3D" id="4.10.240.10">
    <property type="entry name" value="Zn(2)-C6 fungal-type DNA-binding domain"/>
    <property type="match status" value="1"/>
</dbReference>
<dbReference type="GO" id="GO:0006629">
    <property type="term" value="P:lipid metabolic process"/>
    <property type="evidence" value="ECO:0007669"/>
    <property type="project" value="InterPro"/>
</dbReference>
<protein>
    <recommendedName>
        <fullName evidence="10">Zn(2)-C6 fungal-type domain-containing protein</fullName>
    </recommendedName>
</protein>
<dbReference type="InterPro" id="IPR001138">
    <property type="entry name" value="Zn2Cys6_DnaBD"/>
</dbReference>
<evidence type="ECO:0000256" key="2">
    <source>
        <dbReference type="ARBA" id="ARBA00023015"/>
    </source>
</evidence>
<evidence type="ECO:0000259" key="6">
    <source>
        <dbReference type="PROSITE" id="PS50008"/>
    </source>
</evidence>
<dbReference type="GO" id="GO:0005634">
    <property type="term" value="C:nucleus"/>
    <property type="evidence" value="ECO:0007669"/>
    <property type="project" value="UniProtKB-SubCell"/>
</dbReference>
<dbReference type="GO" id="GO:0000976">
    <property type="term" value="F:transcription cis-regulatory region binding"/>
    <property type="evidence" value="ECO:0007669"/>
    <property type="project" value="TreeGrafter"/>
</dbReference>
<evidence type="ECO:0000256" key="5">
    <source>
        <dbReference type="ARBA" id="ARBA00023242"/>
    </source>
</evidence>
<dbReference type="CDD" id="cd00067">
    <property type="entry name" value="GAL4"/>
    <property type="match status" value="1"/>
</dbReference>
<dbReference type="OrthoDB" id="3031538at2759"/>
<dbReference type="PROSITE" id="PS50008">
    <property type="entry name" value="PIPLC_Y_DOMAIN"/>
    <property type="match status" value="1"/>
</dbReference>
<gene>
    <name evidence="8" type="ORF">ACN38_g12507</name>
</gene>
<dbReference type="PANTHER" id="PTHR37534:SF11">
    <property type="entry name" value="ZN(II)2CYS6 TRANSCRIPTION FACTOR (EUROFUNG)"/>
    <property type="match status" value="1"/>
</dbReference>
<comment type="subcellular location">
    <subcellularLocation>
        <location evidence="1">Nucleus</location>
    </subcellularLocation>
</comment>
<proteinExistence type="predicted"/>
<evidence type="ECO:0000256" key="4">
    <source>
        <dbReference type="ARBA" id="ARBA00023163"/>
    </source>
</evidence>
<accession>A0A0M8NQL6</accession>
<dbReference type="GO" id="GO:0035556">
    <property type="term" value="P:intracellular signal transduction"/>
    <property type="evidence" value="ECO:0007669"/>
    <property type="project" value="InterPro"/>
</dbReference>
<dbReference type="PANTHER" id="PTHR37534">
    <property type="entry name" value="TRANSCRIPTIONAL ACTIVATOR PROTEIN UGA3"/>
    <property type="match status" value="1"/>
</dbReference>
<dbReference type="PROSITE" id="PS00463">
    <property type="entry name" value="ZN2_CY6_FUNGAL_1"/>
    <property type="match status" value="1"/>
</dbReference>
<feature type="domain" description="Zn(2)-C6 fungal-type" evidence="7">
    <location>
        <begin position="50"/>
        <end position="78"/>
    </location>
</feature>
<dbReference type="Proteomes" id="UP000037696">
    <property type="component" value="Unassembled WGS sequence"/>
</dbReference>
<keyword evidence="5" id="KW-0539">Nucleus</keyword>
<dbReference type="GO" id="GO:0045944">
    <property type="term" value="P:positive regulation of transcription by RNA polymerase II"/>
    <property type="evidence" value="ECO:0007669"/>
    <property type="project" value="TreeGrafter"/>
</dbReference>
<dbReference type="AlphaFoldDB" id="A0A0M8NQL6"/>